<comment type="caution">
    <text evidence="2">The sequence shown here is derived from an EMBL/GenBank/DDBJ whole genome shotgun (WGS) entry which is preliminary data.</text>
</comment>
<sequence>MPPALRSVASSDAGPVRPRNCDSFHVGPSVLAVADGVDDAPFGDVASALAVDHVRRLEEAPGTLAAAAHAANTALRTRGAQTPALLGMGTTLLAVRLEGSALSWVSFGDSALHLLRDGVLSTLTPAEDVIRSLVAEGRVEADGLVAPALLDGGSLFVVAQQALEVGAGDRLLLGTRGLAELAAEDLHAALSVPEPGPESAVMALVEAARAASAAENLTVVVADVVEAP</sequence>
<protein>
    <recommendedName>
        <fullName evidence="1">PPM-type phosphatase domain-containing protein</fullName>
    </recommendedName>
</protein>
<name>A0ABP6QEB3_9ACTN</name>
<dbReference type="InterPro" id="IPR036457">
    <property type="entry name" value="PPM-type-like_dom_sf"/>
</dbReference>
<proteinExistence type="predicted"/>
<evidence type="ECO:0000259" key="1">
    <source>
        <dbReference type="PROSITE" id="PS51746"/>
    </source>
</evidence>
<dbReference type="PROSITE" id="PS51746">
    <property type="entry name" value="PPM_2"/>
    <property type="match status" value="1"/>
</dbReference>
<dbReference type="InterPro" id="IPR001932">
    <property type="entry name" value="PPM-type_phosphatase-like_dom"/>
</dbReference>
<keyword evidence="3" id="KW-1185">Reference proteome</keyword>
<accession>A0ABP6QEB3</accession>
<organism evidence="2 3">
    <name type="scientific">Actinocorallia longicatena</name>
    <dbReference type="NCBI Taxonomy" id="111803"/>
    <lineage>
        <taxon>Bacteria</taxon>
        <taxon>Bacillati</taxon>
        <taxon>Actinomycetota</taxon>
        <taxon>Actinomycetes</taxon>
        <taxon>Streptosporangiales</taxon>
        <taxon>Thermomonosporaceae</taxon>
        <taxon>Actinocorallia</taxon>
    </lineage>
</organism>
<dbReference type="SUPFAM" id="SSF81606">
    <property type="entry name" value="PP2C-like"/>
    <property type="match status" value="1"/>
</dbReference>
<dbReference type="RefSeq" id="WP_344829904.1">
    <property type="nucleotide sequence ID" value="NZ_BAAAUV010000008.1"/>
</dbReference>
<reference evidence="3" key="1">
    <citation type="journal article" date="2019" name="Int. J. Syst. Evol. Microbiol.">
        <title>The Global Catalogue of Microorganisms (GCM) 10K type strain sequencing project: providing services to taxonomists for standard genome sequencing and annotation.</title>
        <authorList>
            <consortium name="The Broad Institute Genomics Platform"/>
            <consortium name="The Broad Institute Genome Sequencing Center for Infectious Disease"/>
            <person name="Wu L."/>
            <person name="Ma J."/>
        </authorList>
    </citation>
    <scope>NUCLEOTIDE SEQUENCE [LARGE SCALE GENOMIC DNA]</scope>
    <source>
        <strain evidence="3">JCM 9377</strain>
    </source>
</reference>
<dbReference type="Gene3D" id="3.60.40.10">
    <property type="entry name" value="PPM-type phosphatase domain"/>
    <property type="match status" value="1"/>
</dbReference>
<gene>
    <name evidence="2" type="ORF">GCM10010468_38340</name>
</gene>
<evidence type="ECO:0000313" key="2">
    <source>
        <dbReference type="EMBL" id="GAA3216334.1"/>
    </source>
</evidence>
<dbReference type="EMBL" id="BAAAUV010000008">
    <property type="protein sequence ID" value="GAA3216334.1"/>
    <property type="molecule type" value="Genomic_DNA"/>
</dbReference>
<dbReference type="SMART" id="SM00332">
    <property type="entry name" value="PP2Cc"/>
    <property type="match status" value="1"/>
</dbReference>
<feature type="domain" description="PPM-type phosphatase" evidence="1">
    <location>
        <begin position="6"/>
        <end position="224"/>
    </location>
</feature>
<evidence type="ECO:0000313" key="3">
    <source>
        <dbReference type="Proteomes" id="UP001501237"/>
    </source>
</evidence>
<dbReference type="Proteomes" id="UP001501237">
    <property type="component" value="Unassembled WGS sequence"/>
</dbReference>